<feature type="compositionally biased region" description="Polar residues" evidence="8">
    <location>
        <begin position="855"/>
        <end position="866"/>
    </location>
</feature>
<feature type="region of interest" description="Disordered" evidence="8">
    <location>
        <begin position="1"/>
        <end position="20"/>
    </location>
</feature>
<comment type="caution">
    <text evidence="10">The sequence shown here is derived from an EMBL/GenBank/DDBJ whole genome shotgun (WGS) entry which is preliminary data.</text>
</comment>
<dbReference type="InterPro" id="IPR013783">
    <property type="entry name" value="Ig-like_fold"/>
</dbReference>
<dbReference type="InterPro" id="IPR023828">
    <property type="entry name" value="Peptidase_S8_Ser-AS"/>
</dbReference>
<organism evidence="10">
    <name type="scientific">mine drainage metagenome</name>
    <dbReference type="NCBI Taxonomy" id="410659"/>
    <lineage>
        <taxon>unclassified sequences</taxon>
        <taxon>metagenomes</taxon>
        <taxon>ecological metagenomes</taxon>
    </lineage>
</organism>
<feature type="compositionally biased region" description="Polar residues" evidence="8">
    <location>
        <begin position="1"/>
        <end position="17"/>
    </location>
</feature>
<dbReference type="PANTHER" id="PTHR14218:SF15">
    <property type="entry name" value="TRIPEPTIDYL-PEPTIDASE 1"/>
    <property type="match status" value="1"/>
</dbReference>
<keyword evidence="5" id="KW-0720">Serine protease</keyword>
<dbReference type="InterPro" id="IPR032109">
    <property type="entry name" value="Big_3_5"/>
</dbReference>
<dbReference type="GO" id="GO:0004252">
    <property type="term" value="F:serine-type endopeptidase activity"/>
    <property type="evidence" value="ECO:0007669"/>
    <property type="project" value="InterPro"/>
</dbReference>
<dbReference type="Pfam" id="PF09286">
    <property type="entry name" value="Pro-kuma_activ"/>
    <property type="match status" value="1"/>
</dbReference>
<evidence type="ECO:0000259" key="9">
    <source>
        <dbReference type="PROSITE" id="PS51695"/>
    </source>
</evidence>
<dbReference type="SUPFAM" id="SSF52743">
    <property type="entry name" value="Subtilisin-like"/>
    <property type="match status" value="1"/>
</dbReference>
<feature type="domain" description="Peptidase S53" evidence="9">
    <location>
        <begin position="230"/>
        <end position="652"/>
    </location>
</feature>
<dbReference type="GO" id="GO:0008240">
    <property type="term" value="F:tripeptidyl-peptidase activity"/>
    <property type="evidence" value="ECO:0007669"/>
    <property type="project" value="TreeGrafter"/>
</dbReference>
<accession>E6PZA4</accession>
<evidence type="ECO:0000256" key="7">
    <source>
        <dbReference type="ARBA" id="ARBA00023145"/>
    </source>
</evidence>
<dbReference type="InterPro" id="IPR030400">
    <property type="entry name" value="Sedolisin_dom"/>
</dbReference>
<dbReference type="CDD" id="cd11377">
    <property type="entry name" value="Pro-peptidase_S53"/>
    <property type="match status" value="1"/>
</dbReference>
<dbReference type="PROSITE" id="PS51695">
    <property type="entry name" value="SEDOLISIN"/>
    <property type="match status" value="1"/>
</dbReference>
<dbReference type="InterPro" id="IPR036852">
    <property type="entry name" value="Peptidase_S8/S53_dom_sf"/>
</dbReference>
<evidence type="ECO:0000256" key="1">
    <source>
        <dbReference type="ARBA" id="ARBA00001913"/>
    </source>
</evidence>
<keyword evidence="2" id="KW-0645">Protease</keyword>
<dbReference type="CDD" id="cd04056">
    <property type="entry name" value="Peptidases_S53"/>
    <property type="match status" value="1"/>
</dbReference>
<evidence type="ECO:0000256" key="4">
    <source>
        <dbReference type="ARBA" id="ARBA00022801"/>
    </source>
</evidence>
<dbReference type="InterPro" id="IPR015366">
    <property type="entry name" value="S53_propep"/>
</dbReference>
<evidence type="ECO:0000256" key="8">
    <source>
        <dbReference type="SAM" id="MobiDB-lite"/>
    </source>
</evidence>
<dbReference type="SUPFAM" id="SSF54897">
    <property type="entry name" value="Protease propeptides/inhibitors"/>
    <property type="match status" value="1"/>
</dbReference>
<reference evidence="10" key="1">
    <citation type="submission" date="2009-10" db="EMBL/GenBank/DDBJ databases">
        <title>Diversity of trophic interactions inside an arsenic-rich microbial ecosystem.</title>
        <authorList>
            <person name="Bertin P.N."/>
            <person name="Heinrich-Salmeron A."/>
            <person name="Pelletier E."/>
            <person name="Goulhen-Chollet F."/>
            <person name="Arsene-Ploetze F."/>
            <person name="Gallien S."/>
            <person name="Calteau A."/>
            <person name="Vallenet D."/>
            <person name="Casiot C."/>
            <person name="Chane-Woon-Ming B."/>
            <person name="Giloteaux L."/>
            <person name="Barakat M."/>
            <person name="Bonnefoy V."/>
            <person name="Bruneel O."/>
            <person name="Chandler M."/>
            <person name="Cleiss J."/>
            <person name="Duran R."/>
            <person name="Elbaz-Poulichet F."/>
            <person name="Fonknechten N."/>
            <person name="Lauga B."/>
            <person name="Mornico D."/>
            <person name="Ortet P."/>
            <person name="Schaeffer C."/>
            <person name="Siguier P."/>
            <person name="Alexander Thil Smith A."/>
            <person name="Van Dorsselaer A."/>
            <person name="Weissenbach J."/>
            <person name="Medigue C."/>
            <person name="Le Paslier D."/>
        </authorList>
    </citation>
    <scope>NUCLEOTIDE SEQUENCE</scope>
</reference>
<gene>
    <name evidence="10" type="ORF">CARN3_1272</name>
</gene>
<evidence type="ECO:0000256" key="5">
    <source>
        <dbReference type="ARBA" id="ARBA00022825"/>
    </source>
</evidence>
<feature type="region of interest" description="Disordered" evidence="8">
    <location>
        <begin position="840"/>
        <end position="867"/>
    </location>
</feature>
<keyword evidence="3" id="KW-0479">Metal-binding</keyword>
<proteinExistence type="predicted"/>
<dbReference type="GO" id="GO:0006508">
    <property type="term" value="P:proteolysis"/>
    <property type="evidence" value="ECO:0007669"/>
    <property type="project" value="UniProtKB-KW"/>
</dbReference>
<dbReference type="PANTHER" id="PTHR14218">
    <property type="entry name" value="PROTEASE S8 TRIPEPTIDYL PEPTIDASE I CLN2"/>
    <property type="match status" value="1"/>
</dbReference>
<dbReference type="Gene3D" id="2.60.40.10">
    <property type="entry name" value="Immunoglobulins"/>
    <property type="match status" value="1"/>
</dbReference>
<dbReference type="PROSITE" id="PS00138">
    <property type="entry name" value="SUBTILASE_SER"/>
    <property type="match status" value="1"/>
</dbReference>
<dbReference type="InterPro" id="IPR050819">
    <property type="entry name" value="Tripeptidyl-peptidase_I"/>
</dbReference>
<evidence type="ECO:0000256" key="6">
    <source>
        <dbReference type="ARBA" id="ARBA00022837"/>
    </source>
</evidence>
<dbReference type="EMBL" id="CABN01000114">
    <property type="protein sequence ID" value="CBI00263.1"/>
    <property type="molecule type" value="Genomic_DNA"/>
</dbReference>
<dbReference type="Gene3D" id="3.40.50.200">
    <property type="entry name" value="Peptidase S8/S53 domain"/>
    <property type="match status" value="1"/>
</dbReference>
<evidence type="ECO:0000313" key="10">
    <source>
        <dbReference type="EMBL" id="CBI00263.1"/>
    </source>
</evidence>
<evidence type="ECO:0000256" key="3">
    <source>
        <dbReference type="ARBA" id="ARBA00022723"/>
    </source>
</evidence>
<dbReference type="GO" id="GO:0046872">
    <property type="term" value="F:metal ion binding"/>
    <property type="evidence" value="ECO:0007669"/>
    <property type="project" value="UniProtKB-KW"/>
</dbReference>
<dbReference type="SMART" id="SM00944">
    <property type="entry name" value="Pro-kuma_activ"/>
    <property type="match status" value="1"/>
</dbReference>
<keyword evidence="7" id="KW-0865">Zymogen</keyword>
<name>E6PZA4_9ZZZZ</name>
<sequence>MLSTVVPSLRAQQTEAQQPPVRLHGEVDNSQMVPIPGSLHPLARPANDAGRLPQGTQLRNIHLFFSRTAAQDADLKQLIKDQQDPSTPLYHHWLTPEQYGARFGLADSDIAKVQQWLEQQGFSVDSVARGKSFIAFSGTAGQVEQAFSTQMHRYNVVWRGQTESHFAPSTALSVPAALAPVVLGVRDLDDFRPHSMMRHLGPQALAAQSQTPHLGAVQPAFTSGQTGNHFLAPGDIDVIYDVNALSKQGITGVGQTIAVMGQSAIVLSDIEAFQTAAGLTVKDPTETLVPNTGTATVVSGDEGESDLDLEWSGAMAPGATIEFVYTGNSQNNGVFDSTIYAVDNKIGQIISLSYGACEFDAGTYYQTFEITTSQAATQGQTILAAAGDSGSTSCYSSTSTDTLAQQEQLNVNYPASSQYVTGVGGTEFNEGTASGATQYWSANGTNDVITSALSYMPEVVWNDDSAGYIAAGGGGVSTIFTKPTWQTGVPGIPGDGHRDVPDLSLDSSNNHDPYLLCTSDQSNWDTQVNPPQASSCTNGFRDSTTGLLTVAGGTSFATPIVAGMLADINQKVNATSGQGLINPTLYQLAANSTTYASAFHDTIVGGNNCQVAGSSVCSGNAMTEYMSGTGYDLASGLGSIDLNSLAMAWPTTTGSTLIGTTTTITPSTVTPSVGQTVTFTIGVSSSTGSSIPTGTVSISVDSVAQTPTLTLSNGAATYQTSFITPGAHTVEASYSGDSTHATSNATASVNASVVSSGVGTFTMTASNITVVDGNRGFSTITITPAGGYSGNVLLNITPTGANANALASSACFQTTAIAVGATGSATGSFSVDTSAQNCINTNGQSRGKHGVSAVKPSTQQSSNNGNGRAPIAAATMLGGLLLAGFLGRKSRKLRGLAMVALLVSFGWALSGCGSSRGGGGYGYGGYGYGYGGTASNPPTGTYTLSVTGTDSKTSSITYTTTATLQINP</sequence>
<dbReference type="AlphaFoldDB" id="E6PZA4"/>
<evidence type="ECO:0000256" key="2">
    <source>
        <dbReference type="ARBA" id="ARBA00022670"/>
    </source>
</evidence>
<dbReference type="Pfam" id="PF16640">
    <property type="entry name" value="Big_3_5"/>
    <property type="match status" value="1"/>
</dbReference>
<keyword evidence="4" id="KW-0378">Hydrolase</keyword>
<keyword evidence="6" id="KW-0106">Calcium</keyword>
<comment type="cofactor">
    <cofactor evidence="1">
        <name>Ca(2+)</name>
        <dbReference type="ChEBI" id="CHEBI:29108"/>
    </cofactor>
</comment>
<protein>
    <submittedName>
        <fullName evidence="10">Putative Peptidase S8 and S53, subtilisin,kexin, sedolisin</fullName>
    </submittedName>
</protein>